<dbReference type="Proteomes" id="UP000010953">
    <property type="component" value="Unassembled WGS sequence"/>
</dbReference>
<proteinExistence type="predicted"/>
<organism evidence="1 2">
    <name type="scientific">Mariniradius saccharolyticus AK6</name>
    <dbReference type="NCBI Taxonomy" id="1239962"/>
    <lineage>
        <taxon>Bacteria</taxon>
        <taxon>Pseudomonadati</taxon>
        <taxon>Bacteroidota</taxon>
        <taxon>Cytophagia</taxon>
        <taxon>Cytophagales</taxon>
        <taxon>Cyclobacteriaceae</taxon>
        <taxon>Mariniradius</taxon>
    </lineage>
</organism>
<sequence length="78" mass="9320">MNNTYCIIYYSFFRSEIKFQIVSNIQNFILVADLFTWKSKINLGDFDQLLPVWECKGAILFFNCKTISEKSWMIPKKH</sequence>
<gene>
    <name evidence="1" type="ORF">C943_02781</name>
</gene>
<evidence type="ECO:0000313" key="1">
    <source>
        <dbReference type="EMBL" id="EMS30993.1"/>
    </source>
</evidence>
<name>M7X8F0_9BACT</name>
<reference evidence="1" key="1">
    <citation type="submission" date="2013-01" db="EMBL/GenBank/DDBJ databases">
        <title>Genome assembly of Mariniradius saccharolyticus AK6.</title>
        <authorList>
            <person name="Vaidya B."/>
            <person name="Khatri I."/>
            <person name="Tanuku N.R.S."/>
            <person name="Subramanian S."/>
            <person name="Pinnaka A."/>
        </authorList>
    </citation>
    <scope>NUCLEOTIDE SEQUENCE [LARGE SCALE GENOMIC DNA]</scope>
    <source>
        <strain evidence="1">AK6</strain>
    </source>
</reference>
<evidence type="ECO:0000313" key="2">
    <source>
        <dbReference type="Proteomes" id="UP000010953"/>
    </source>
</evidence>
<dbReference type="AlphaFoldDB" id="M7X8F0"/>
<dbReference type="InParanoid" id="M7X8F0"/>
<protein>
    <submittedName>
        <fullName evidence="1">Uncharacterized protein</fullName>
    </submittedName>
</protein>
<accession>M7X8F0</accession>
<comment type="caution">
    <text evidence="1">The sequence shown here is derived from an EMBL/GenBank/DDBJ whole genome shotgun (WGS) entry which is preliminary data.</text>
</comment>
<keyword evidence="2" id="KW-1185">Reference proteome</keyword>
<dbReference type="EMBL" id="AMZY02000026">
    <property type="protein sequence ID" value="EMS30993.1"/>
    <property type="molecule type" value="Genomic_DNA"/>
</dbReference>